<sequence>MLLHSVLNASFAVNVRDSINSSTCIRTFSNSPESLDIPRLVLTNPEGTNGPHLECFNDLQHLTLDANDMQMLCNGAGNGNPVQQDSRFSTD</sequence>
<proteinExistence type="predicted"/>
<accession>A0A0C2DEW6</accession>
<keyword evidence="2" id="KW-1185">Reference proteome</keyword>
<organism evidence="1 2">
    <name type="scientific">Ancylostoma duodenale</name>
    <dbReference type="NCBI Taxonomy" id="51022"/>
    <lineage>
        <taxon>Eukaryota</taxon>
        <taxon>Metazoa</taxon>
        <taxon>Ecdysozoa</taxon>
        <taxon>Nematoda</taxon>
        <taxon>Chromadorea</taxon>
        <taxon>Rhabditida</taxon>
        <taxon>Rhabditina</taxon>
        <taxon>Rhabditomorpha</taxon>
        <taxon>Strongyloidea</taxon>
        <taxon>Ancylostomatidae</taxon>
        <taxon>Ancylostomatinae</taxon>
        <taxon>Ancylostoma</taxon>
    </lineage>
</organism>
<dbReference type="EMBL" id="KN730503">
    <property type="protein sequence ID" value="KIH60947.1"/>
    <property type="molecule type" value="Genomic_DNA"/>
</dbReference>
<reference evidence="1 2" key="1">
    <citation type="submission" date="2013-12" db="EMBL/GenBank/DDBJ databases">
        <title>Draft genome of the parsitic nematode Ancylostoma duodenale.</title>
        <authorList>
            <person name="Mitreva M."/>
        </authorList>
    </citation>
    <scope>NUCLEOTIDE SEQUENCE [LARGE SCALE GENOMIC DNA]</scope>
    <source>
        <strain evidence="1 2">Zhejiang</strain>
    </source>
</reference>
<dbReference type="Proteomes" id="UP000054047">
    <property type="component" value="Unassembled WGS sequence"/>
</dbReference>
<gene>
    <name evidence="1" type="ORF">ANCDUO_08789</name>
</gene>
<name>A0A0C2DEW6_9BILA</name>
<evidence type="ECO:0000313" key="1">
    <source>
        <dbReference type="EMBL" id="KIH60947.1"/>
    </source>
</evidence>
<evidence type="ECO:0000313" key="2">
    <source>
        <dbReference type="Proteomes" id="UP000054047"/>
    </source>
</evidence>
<protein>
    <submittedName>
        <fullName evidence="1">Uncharacterized protein</fullName>
    </submittedName>
</protein>
<dbReference type="OrthoDB" id="8947034at2759"/>
<dbReference type="AlphaFoldDB" id="A0A0C2DEW6"/>